<feature type="transmembrane region" description="Helical" evidence="1">
    <location>
        <begin position="86"/>
        <end position="108"/>
    </location>
</feature>
<feature type="transmembrane region" description="Helical" evidence="1">
    <location>
        <begin position="115"/>
        <end position="134"/>
    </location>
</feature>
<organism evidence="2 3">
    <name type="scientific">Peribacillus glennii</name>
    <dbReference type="NCBI Taxonomy" id="2303991"/>
    <lineage>
        <taxon>Bacteria</taxon>
        <taxon>Bacillati</taxon>
        <taxon>Bacillota</taxon>
        <taxon>Bacilli</taxon>
        <taxon>Bacillales</taxon>
        <taxon>Bacillaceae</taxon>
        <taxon>Peribacillus</taxon>
    </lineage>
</organism>
<dbReference type="AlphaFoldDB" id="A0A372L865"/>
<keyword evidence="3" id="KW-1185">Reference proteome</keyword>
<proteinExistence type="predicted"/>
<keyword evidence="1" id="KW-0812">Transmembrane</keyword>
<gene>
    <name evidence="2" type="ORF">D0466_19900</name>
</gene>
<comment type="caution">
    <text evidence="2">The sequence shown here is derived from an EMBL/GenBank/DDBJ whole genome shotgun (WGS) entry which is preliminary data.</text>
</comment>
<keyword evidence="1" id="KW-0472">Membrane</keyword>
<keyword evidence="1" id="KW-1133">Transmembrane helix</keyword>
<name>A0A372L865_9BACI</name>
<accession>A0A372L865</accession>
<evidence type="ECO:0000313" key="3">
    <source>
        <dbReference type="Proteomes" id="UP000262939"/>
    </source>
</evidence>
<feature type="transmembrane region" description="Helical" evidence="1">
    <location>
        <begin position="49"/>
        <end position="66"/>
    </location>
</feature>
<dbReference type="OrthoDB" id="2591789at2"/>
<protein>
    <submittedName>
        <fullName evidence="2">Uncharacterized protein</fullName>
    </submittedName>
</protein>
<evidence type="ECO:0000256" key="1">
    <source>
        <dbReference type="SAM" id="Phobius"/>
    </source>
</evidence>
<feature type="transmembrane region" description="Helical" evidence="1">
    <location>
        <begin position="146"/>
        <end position="166"/>
    </location>
</feature>
<dbReference type="InterPro" id="IPR048147">
    <property type="entry name" value="CBO0543-like"/>
</dbReference>
<dbReference type="Proteomes" id="UP000262939">
    <property type="component" value="Unassembled WGS sequence"/>
</dbReference>
<dbReference type="EMBL" id="QVTD01000019">
    <property type="protein sequence ID" value="RFU60989.1"/>
    <property type="molecule type" value="Genomic_DNA"/>
</dbReference>
<reference evidence="2 3" key="1">
    <citation type="submission" date="2018-08" db="EMBL/GenBank/DDBJ databases">
        <title>Bacillus chawlae sp. nov., Bacillus glennii sp. nov., and Bacillus saganii sp. nov. Isolated from the Vehicle Assembly Building at Kennedy Space Center where the Viking Spacecraft were Assembled.</title>
        <authorList>
            <person name="Seuylemezian A."/>
            <person name="Vaishampayan P."/>
        </authorList>
    </citation>
    <scope>NUCLEOTIDE SEQUENCE [LARGE SCALE GENOMIC DNA]</scope>
    <source>
        <strain evidence="2 3">V44-8</strain>
    </source>
</reference>
<dbReference type="NCBIfam" id="NF041644">
    <property type="entry name" value="CBO0543_fam"/>
    <property type="match status" value="1"/>
</dbReference>
<evidence type="ECO:0000313" key="2">
    <source>
        <dbReference type="EMBL" id="RFU60989.1"/>
    </source>
</evidence>
<feature type="transmembrane region" description="Helical" evidence="1">
    <location>
        <begin position="22"/>
        <end position="42"/>
    </location>
</feature>
<sequence>MQEEVTHLQEEYWFLHSNIDSWQFWVMLLMLVIPLIVLYFAIDKRKDKLFLILFYGFNIHVWFTYIDSIGVRHGYWTYPYYLTPYFPFSFSLDSSLIPVAFLLVYQWTLNYNKNFYLYSIGLSIIIAFGLKPLLDSANLFELNKGMNYFYLFLLYCFIFILSKLIIEIFLKIQKRAE</sequence>